<gene>
    <name evidence="8" type="ORF">JZ751_013984</name>
</gene>
<feature type="region of interest" description="Disordered" evidence="6">
    <location>
        <begin position="27"/>
        <end position="60"/>
    </location>
</feature>
<evidence type="ECO:0000313" key="9">
    <source>
        <dbReference type="Proteomes" id="UP000824540"/>
    </source>
</evidence>
<evidence type="ECO:0000256" key="3">
    <source>
        <dbReference type="ARBA" id="ARBA00022692"/>
    </source>
</evidence>
<comment type="caution">
    <text evidence="8">The sequence shown here is derived from an EMBL/GenBank/DDBJ whole genome shotgun (WGS) entry which is preliminary data.</text>
</comment>
<evidence type="ECO:0000313" key="8">
    <source>
        <dbReference type="EMBL" id="KAG9332955.1"/>
    </source>
</evidence>
<dbReference type="OrthoDB" id="8193498at2759"/>
<comment type="subcellular location">
    <subcellularLocation>
        <location evidence="1">Membrane</location>
        <topology evidence="1">Single-pass membrane protein</topology>
    </subcellularLocation>
</comment>
<accession>A0A8T2MXU2</accession>
<dbReference type="InterPro" id="IPR009432">
    <property type="entry name" value="DUF1075"/>
</dbReference>
<evidence type="ECO:0000256" key="6">
    <source>
        <dbReference type="SAM" id="MobiDB-lite"/>
    </source>
</evidence>
<dbReference type="GO" id="GO:0051402">
    <property type="term" value="P:neuron apoptotic process"/>
    <property type="evidence" value="ECO:0007669"/>
    <property type="project" value="TreeGrafter"/>
</dbReference>
<name>A0A8T2MXU2_9TELE</name>
<proteinExistence type="inferred from homology"/>
<dbReference type="PANTHER" id="PTHR13674">
    <property type="entry name" value="GROWTH AND TRANSFORMATION-DEPENDENT PROTEIN"/>
    <property type="match status" value="1"/>
</dbReference>
<evidence type="ECO:0000256" key="7">
    <source>
        <dbReference type="SAM" id="Phobius"/>
    </source>
</evidence>
<evidence type="ECO:0000256" key="1">
    <source>
        <dbReference type="ARBA" id="ARBA00004167"/>
    </source>
</evidence>
<keyword evidence="3 7" id="KW-0812">Transmembrane</keyword>
<dbReference type="GO" id="GO:0016020">
    <property type="term" value="C:membrane"/>
    <property type="evidence" value="ECO:0007669"/>
    <property type="project" value="UniProtKB-SubCell"/>
</dbReference>
<reference evidence="8" key="1">
    <citation type="thesis" date="2021" institute="BYU ScholarsArchive" country="Provo, UT, USA">
        <title>Applications of and Algorithms for Genome Assembly and Genomic Analyses with an Emphasis on Marine Teleosts.</title>
        <authorList>
            <person name="Pickett B.D."/>
        </authorList>
    </citation>
    <scope>NUCLEOTIDE SEQUENCE</scope>
    <source>
        <strain evidence="8">HI-2016</strain>
    </source>
</reference>
<dbReference type="EMBL" id="JAFBMS010000226">
    <property type="protein sequence ID" value="KAG9332955.1"/>
    <property type="molecule type" value="Genomic_DNA"/>
</dbReference>
<organism evidence="8 9">
    <name type="scientific">Albula glossodonta</name>
    <name type="common">roundjaw bonefish</name>
    <dbReference type="NCBI Taxonomy" id="121402"/>
    <lineage>
        <taxon>Eukaryota</taxon>
        <taxon>Metazoa</taxon>
        <taxon>Chordata</taxon>
        <taxon>Craniata</taxon>
        <taxon>Vertebrata</taxon>
        <taxon>Euteleostomi</taxon>
        <taxon>Actinopterygii</taxon>
        <taxon>Neopterygii</taxon>
        <taxon>Teleostei</taxon>
        <taxon>Albuliformes</taxon>
        <taxon>Albulidae</taxon>
        <taxon>Albula</taxon>
    </lineage>
</organism>
<keyword evidence="4 7" id="KW-1133">Transmembrane helix</keyword>
<sequence length="180" mass="20281">MEVVGLHPHWDRQGSVAAARRRLCIKPQESSPEPAANTPPPPGPATITQQPSRPGLRVPGYRPSEFDKKVLIWSGRFKTKEQIPDMLSFETIDMARNRVRVKACYLMMALTIVSCLGMVFLGKQAVRRHESLMSFNMEKKARWRAEAQKEREEQAAAAIAMEKAHVTRAPPLHTGRNSKI</sequence>
<evidence type="ECO:0000256" key="4">
    <source>
        <dbReference type="ARBA" id="ARBA00022989"/>
    </source>
</evidence>
<evidence type="ECO:0000256" key="2">
    <source>
        <dbReference type="ARBA" id="ARBA00007363"/>
    </source>
</evidence>
<protein>
    <recommendedName>
        <fullName evidence="10">Protein FAM162B</fullName>
    </recommendedName>
</protein>
<dbReference type="Pfam" id="PF06388">
    <property type="entry name" value="DUF1075"/>
    <property type="match status" value="1"/>
</dbReference>
<keyword evidence="9" id="KW-1185">Reference proteome</keyword>
<dbReference type="GO" id="GO:0005739">
    <property type="term" value="C:mitochondrion"/>
    <property type="evidence" value="ECO:0007669"/>
    <property type="project" value="TreeGrafter"/>
</dbReference>
<dbReference type="PANTHER" id="PTHR13674:SF2">
    <property type="entry name" value="PROTEIN FAM162A"/>
    <property type="match status" value="1"/>
</dbReference>
<dbReference type="GO" id="GO:0090200">
    <property type="term" value="P:positive regulation of release of cytochrome c from mitochondria"/>
    <property type="evidence" value="ECO:0007669"/>
    <property type="project" value="TreeGrafter"/>
</dbReference>
<keyword evidence="5 7" id="KW-0472">Membrane</keyword>
<dbReference type="Proteomes" id="UP000824540">
    <property type="component" value="Unassembled WGS sequence"/>
</dbReference>
<feature type="transmembrane region" description="Helical" evidence="7">
    <location>
        <begin position="103"/>
        <end position="122"/>
    </location>
</feature>
<dbReference type="GO" id="GO:0071456">
    <property type="term" value="P:cellular response to hypoxia"/>
    <property type="evidence" value="ECO:0007669"/>
    <property type="project" value="TreeGrafter"/>
</dbReference>
<evidence type="ECO:0008006" key="10">
    <source>
        <dbReference type="Google" id="ProtNLM"/>
    </source>
</evidence>
<evidence type="ECO:0000256" key="5">
    <source>
        <dbReference type="ARBA" id="ARBA00023136"/>
    </source>
</evidence>
<dbReference type="AlphaFoldDB" id="A0A8T2MXU2"/>
<comment type="similarity">
    <text evidence="2">Belongs to the UPF0389 family.</text>
</comment>